<evidence type="ECO:0000313" key="2">
    <source>
        <dbReference type="EMBL" id="KAJ1206583.1"/>
    </source>
</evidence>
<comment type="caution">
    <text evidence="2">The sequence shown here is derived from an EMBL/GenBank/DDBJ whole genome shotgun (WGS) entry which is preliminary data.</text>
</comment>
<feature type="region of interest" description="Disordered" evidence="1">
    <location>
        <begin position="1"/>
        <end position="20"/>
    </location>
</feature>
<feature type="region of interest" description="Disordered" evidence="1">
    <location>
        <begin position="229"/>
        <end position="248"/>
    </location>
</feature>
<feature type="region of interest" description="Disordered" evidence="1">
    <location>
        <begin position="181"/>
        <end position="217"/>
    </location>
</feature>
<proteinExistence type="predicted"/>
<feature type="region of interest" description="Disordered" evidence="1">
    <location>
        <begin position="31"/>
        <end position="153"/>
    </location>
</feature>
<dbReference type="AlphaFoldDB" id="A0AAV7VXZ7"/>
<dbReference type="EMBL" id="JANPWB010000002">
    <property type="protein sequence ID" value="KAJ1206583.1"/>
    <property type="molecule type" value="Genomic_DNA"/>
</dbReference>
<feature type="compositionally biased region" description="Basic and acidic residues" evidence="1">
    <location>
        <begin position="187"/>
        <end position="198"/>
    </location>
</feature>
<organism evidence="2 3">
    <name type="scientific">Pleurodeles waltl</name>
    <name type="common">Iberian ribbed newt</name>
    <dbReference type="NCBI Taxonomy" id="8319"/>
    <lineage>
        <taxon>Eukaryota</taxon>
        <taxon>Metazoa</taxon>
        <taxon>Chordata</taxon>
        <taxon>Craniata</taxon>
        <taxon>Vertebrata</taxon>
        <taxon>Euteleostomi</taxon>
        <taxon>Amphibia</taxon>
        <taxon>Batrachia</taxon>
        <taxon>Caudata</taxon>
        <taxon>Salamandroidea</taxon>
        <taxon>Salamandridae</taxon>
        <taxon>Pleurodelinae</taxon>
        <taxon>Pleurodeles</taxon>
    </lineage>
</organism>
<protein>
    <submittedName>
        <fullName evidence="2">Uncharacterized protein</fullName>
    </submittedName>
</protein>
<dbReference type="Proteomes" id="UP001066276">
    <property type="component" value="Chromosome 1_2"/>
</dbReference>
<feature type="compositionally biased region" description="Basic and acidic residues" evidence="1">
    <location>
        <begin position="67"/>
        <end position="80"/>
    </location>
</feature>
<reference evidence="2" key="1">
    <citation type="journal article" date="2022" name="bioRxiv">
        <title>Sequencing and chromosome-scale assembly of the giantPleurodeles waltlgenome.</title>
        <authorList>
            <person name="Brown T."/>
            <person name="Elewa A."/>
            <person name="Iarovenko S."/>
            <person name="Subramanian E."/>
            <person name="Araus A.J."/>
            <person name="Petzold A."/>
            <person name="Susuki M."/>
            <person name="Suzuki K.-i.T."/>
            <person name="Hayashi T."/>
            <person name="Toyoda A."/>
            <person name="Oliveira C."/>
            <person name="Osipova E."/>
            <person name="Leigh N.D."/>
            <person name="Simon A."/>
            <person name="Yun M.H."/>
        </authorList>
    </citation>
    <scope>NUCLEOTIDE SEQUENCE</scope>
    <source>
        <strain evidence="2">20211129_DDA</strain>
        <tissue evidence="2">Liver</tissue>
    </source>
</reference>
<feature type="compositionally biased region" description="Basic and acidic residues" evidence="1">
    <location>
        <begin position="120"/>
        <end position="141"/>
    </location>
</feature>
<evidence type="ECO:0000313" key="3">
    <source>
        <dbReference type="Proteomes" id="UP001066276"/>
    </source>
</evidence>
<accession>A0AAV7VXZ7</accession>
<feature type="compositionally biased region" description="Basic and acidic residues" evidence="1">
    <location>
        <begin position="91"/>
        <end position="103"/>
    </location>
</feature>
<evidence type="ECO:0000256" key="1">
    <source>
        <dbReference type="SAM" id="MobiDB-lite"/>
    </source>
</evidence>
<sequence length="248" mass="26980">MAGFPNTYLRDAETGKRSSKLGIRISGFPTVRELDSPTTSHIKPGAECRSTDPCGHNNNDIGNPDGRIPEHIPEGRRDGETISETGNPDIRVPDSVKRDDGLRARSALTARNAEEGDTGGGRREETVHEQMLKEEQKKTGQEDIVTGQDGPEELERRHVSGGTWLSQVWARQSALALKYPGGTNHRTGIEDEPLRQDGSETQGAEPFGPGRHNEEKVKAWTGTRKGALELCGNQTAEEETGGPRNPTA</sequence>
<gene>
    <name evidence="2" type="ORF">NDU88_001986</name>
</gene>
<name>A0AAV7VXZ7_PLEWA</name>
<keyword evidence="3" id="KW-1185">Reference proteome</keyword>